<gene>
    <name evidence="2" type="ORF">BACCIP111883_03081</name>
</gene>
<feature type="transmembrane region" description="Helical" evidence="1">
    <location>
        <begin position="214"/>
        <end position="233"/>
    </location>
</feature>
<feature type="transmembrane region" description="Helical" evidence="1">
    <location>
        <begin position="86"/>
        <end position="109"/>
    </location>
</feature>
<dbReference type="Proteomes" id="UP000789833">
    <property type="component" value="Unassembled WGS sequence"/>
</dbReference>
<evidence type="ECO:0000313" key="2">
    <source>
        <dbReference type="EMBL" id="CAG9622290.1"/>
    </source>
</evidence>
<feature type="transmembrane region" description="Helical" evidence="1">
    <location>
        <begin position="148"/>
        <end position="174"/>
    </location>
</feature>
<feature type="transmembrane region" description="Helical" evidence="1">
    <location>
        <begin position="5"/>
        <end position="24"/>
    </location>
</feature>
<name>A0ABM8YQU1_9BACI</name>
<evidence type="ECO:0000256" key="1">
    <source>
        <dbReference type="SAM" id="Phobius"/>
    </source>
</evidence>
<feature type="transmembrane region" description="Helical" evidence="1">
    <location>
        <begin position="121"/>
        <end position="142"/>
    </location>
</feature>
<dbReference type="Pfam" id="PF14158">
    <property type="entry name" value="YndJ"/>
    <property type="match status" value="1"/>
</dbReference>
<evidence type="ECO:0008006" key="4">
    <source>
        <dbReference type="Google" id="ProtNLM"/>
    </source>
</evidence>
<keyword evidence="1" id="KW-0472">Membrane</keyword>
<dbReference type="EMBL" id="CAKJTJ010000019">
    <property type="protein sequence ID" value="CAG9622290.1"/>
    <property type="molecule type" value="Genomic_DNA"/>
</dbReference>
<feature type="transmembrane region" description="Helical" evidence="1">
    <location>
        <begin position="186"/>
        <end position="208"/>
    </location>
</feature>
<keyword evidence="3" id="KW-1185">Reference proteome</keyword>
<feature type="transmembrane region" description="Helical" evidence="1">
    <location>
        <begin position="59"/>
        <end position="80"/>
    </location>
</feature>
<proteinExistence type="predicted"/>
<feature type="transmembrane region" description="Helical" evidence="1">
    <location>
        <begin position="287"/>
        <end position="304"/>
    </location>
</feature>
<feature type="transmembrane region" description="Helical" evidence="1">
    <location>
        <begin position="245"/>
        <end position="267"/>
    </location>
</feature>
<organism evidence="2 3">
    <name type="scientific">Sutcliffiella rhizosphaerae</name>
    <dbReference type="NCBI Taxonomy" id="2880967"/>
    <lineage>
        <taxon>Bacteria</taxon>
        <taxon>Bacillati</taxon>
        <taxon>Bacillota</taxon>
        <taxon>Bacilli</taxon>
        <taxon>Bacillales</taxon>
        <taxon>Bacillaceae</taxon>
        <taxon>Sutcliffiella</taxon>
    </lineage>
</organism>
<protein>
    <recommendedName>
        <fullName evidence="4">YndJ-like protein</fullName>
    </recommendedName>
</protein>
<feature type="transmembrane region" description="Helical" evidence="1">
    <location>
        <begin position="30"/>
        <end position="47"/>
    </location>
</feature>
<dbReference type="InterPro" id="IPR025450">
    <property type="entry name" value="YndJ-like"/>
</dbReference>
<sequence length="556" mass="63707">MKKIIITQALLGLGLWLLSFYILHVPQIERLLLFGMLVILPVTLYLTETKDRNGNFFKTYLLSIHLYPIAALLAFASYFYPIGLTAGLLSSGWLLWTAMVCCYGLFRLLARGMKRIEEISIDIGLIYLILGGIWFSIFQFGIDVMEFGPVITLLTAIHFHFSALITPIFIGLLGRVIRQHNGYLPPLFRIIAVGVMLSSLGIAIGITYSRVIELMFVVIYVGCLWIYAYFTIVTIRRVIKNKYGYILLLSSSATLIITMGLAFYYGLGRLLHIEFISIPDMVSLHGIGNAFGFVFLGVMGWVLVNPKVKENPYGIPFSNYYGKWKIGADFFQEDKNSGPYKGLVDDITTFQQPGFNTNKVHPEIRSFYENTKDYQLISSVLWQKGFHLLSRLYKVWSSQVEQINLPLNNEGIEQNVESKIIAVDNNKDGREKVRAWIRTSKETKKAVFVAAYSYHKYQNNVYVNIALPLPLGQMTGILRFKNPQSENKNNGFILTSKGEQDEGIYYVTKWFSIRLPINERFLVWMPTDTNVIKATHEMWMMGKKFLTIDYEIEKRK</sequence>
<evidence type="ECO:0000313" key="3">
    <source>
        <dbReference type="Proteomes" id="UP000789833"/>
    </source>
</evidence>
<dbReference type="RefSeq" id="WP_230502615.1">
    <property type="nucleotide sequence ID" value="NZ_CAKJTJ010000019.1"/>
</dbReference>
<reference evidence="2 3" key="1">
    <citation type="submission" date="2021-10" db="EMBL/GenBank/DDBJ databases">
        <authorList>
            <person name="Criscuolo A."/>
        </authorList>
    </citation>
    <scope>NUCLEOTIDE SEQUENCE [LARGE SCALE GENOMIC DNA]</scope>
    <source>
        <strain evidence="3">CIP 111883</strain>
    </source>
</reference>
<keyword evidence="1" id="KW-0812">Transmembrane</keyword>
<keyword evidence="1" id="KW-1133">Transmembrane helix</keyword>
<accession>A0ABM8YQU1</accession>
<comment type="caution">
    <text evidence="2">The sequence shown here is derived from an EMBL/GenBank/DDBJ whole genome shotgun (WGS) entry which is preliminary data.</text>
</comment>